<dbReference type="RefSeq" id="WP_131340003.1">
    <property type="nucleotide sequence ID" value="NZ_SJJZ01000002.1"/>
</dbReference>
<dbReference type="OrthoDB" id="4541472at2"/>
<organism evidence="1 2">
    <name type="scientific">Kribbella soli</name>
    <dbReference type="NCBI Taxonomy" id="1124743"/>
    <lineage>
        <taxon>Bacteria</taxon>
        <taxon>Bacillati</taxon>
        <taxon>Actinomycetota</taxon>
        <taxon>Actinomycetes</taxon>
        <taxon>Propionibacteriales</taxon>
        <taxon>Kribbellaceae</taxon>
        <taxon>Kribbella</taxon>
    </lineage>
</organism>
<proteinExistence type="predicted"/>
<evidence type="ECO:0000313" key="2">
    <source>
        <dbReference type="Proteomes" id="UP000292346"/>
    </source>
</evidence>
<reference evidence="1 2" key="1">
    <citation type="submission" date="2019-02" db="EMBL/GenBank/DDBJ databases">
        <title>Kribbella capetownensis sp. nov. and Kribbella speibonae sp. nov., isolated from soil.</title>
        <authorList>
            <person name="Curtis S.M."/>
            <person name="Norton I."/>
            <person name="Everest G.J."/>
            <person name="Meyers P.R."/>
        </authorList>
    </citation>
    <scope>NUCLEOTIDE SEQUENCE [LARGE SCALE GENOMIC DNA]</scope>
    <source>
        <strain evidence="1 2">KCTC 29219</strain>
    </source>
</reference>
<comment type="caution">
    <text evidence="1">The sequence shown here is derived from an EMBL/GenBank/DDBJ whole genome shotgun (WGS) entry which is preliminary data.</text>
</comment>
<accession>A0A4R0HL72</accession>
<gene>
    <name evidence="1" type="ORF">E0H45_21795</name>
</gene>
<sequence>MSAESLIGETTSERRLGALAGYLNVPWQWFRRRCEGLATVGVDDIAHPRSRLLSTQGLNTAIRYVAYINDI</sequence>
<dbReference type="Proteomes" id="UP000292346">
    <property type="component" value="Unassembled WGS sequence"/>
</dbReference>
<name>A0A4R0HL72_9ACTN</name>
<protein>
    <submittedName>
        <fullName evidence="1">Uncharacterized protein</fullName>
    </submittedName>
</protein>
<dbReference type="AlphaFoldDB" id="A0A4R0HL72"/>
<dbReference type="EMBL" id="SJJZ01000002">
    <property type="protein sequence ID" value="TCC08509.1"/>
    <property type="molecule type" value="Genomic_DNA"/>
</dbReference>
<keyword evidence="2" id="KW-1185">Reference proteome</keyword>
<evidence type="ECO:0000313" key="1">
    <source>
        <dbReference type="EMBL" id="TCC08509.1"/>
    </source>
</evidence>